<evidence type="ECO:0000313" key="2">
    <source>
        <dbReference type="EMBL" id="KAF5555560.1"/>
    </source>
</evidence>
<sequence length="1086" mass="124628">MDFENVADKTNDRVSDDPIDLEPKPTVIENAGLPHVDKSLGSWELLTFENQYVYTFQVTDTVQDPLPAKKPKNPVPVKIFTAEYVRKSVLGGFHPYAPLQPHGTADTLHDAYYVKVPNKFLTNNLNDRSVRYSLDEAKVNLKHNEDIYVSLRYLQALAENQLAWNPLQVLDLDKEDRQDFYKRDQEILEEQEKLLNTKQKVVEAAITKMKQLIQEASEADIPTIETPVQVTAVTPEFDFCKRLNKTPIPLNDANGEVRDYGAADDMEEEALRSCLEEIHNLSSCKWWSFNGDKKATQDHFEGCKKLKNFLKAVIPFRTGSGKLCFGCHSPFPAGIKNDDARRGEKNRKALEKMNYFHYGRLQRLWGEYWASPEAHSKPETAKSRGWRARYDSSPLSKPLIIWLLPGARTRFYNTLNNGLVDGYRNTNPASHAREVFDKIISQINEGEKKNMSKKHTKLQLAQENWQPGRDYYLLSEDPFRLYQTYIHKDCVHEYMKSFKDVADTIDAKEAEAKALQANTTMNLDGSGAQQIMAATDKKPDVFESVRQLPFGLGNKYEVQKAEYETKKKTFLGYWPDDPEAVPVKKKDDRDEDDGESEYDSDEDEKKVVVTKTRAQKLTEEDTKPIETKSKATKDKEAEAELKAEKEKEAEAKSTATKKKEVEIKKDMTRSMHVNPINAQKVLKAAGSRKKQVDQKRIMGFSASYFAEEVLKWSWRLHTKNERQMSNGLYIAEWLHLSAYSWGGIKPGTDASAQKSSQTKENLVFGTSEANSCMTRYEKAWQQLFKDEKILRDSLEDDQAEQAKTSMLRVEIDKYGTGEDKRTYLQGELSVVCNTKHGPYLFDEYDEETDRYAWKERDPIEEDSTLAKLAAEFPFIAYNIRYEIRLMGQSKILAPLGKSRGIMTGTDYEPPTILHMKAMFYPFSRRFYHRSEHLLDSALYQHMFMLGALNRFRGEKTFAERLSKAETVFKDRFKTKKLNNYESWKKLTKTDGRAEARRDLDALRQQAPALTDEAAHNLKEAEKQYRKTFISKGKNMVENTSKAGHTLNWPKGNKAGENTGQMIDDDGGANRGTLKKYPGQPKSQSII</sequence>
<feature type="region of interest" description="Disordered" evidence="1">
    <location>
        <begin position="1041"/>
        <end position="1086"/>
    </location>
</feature>
<protein>
    <submittedName>
        <fullName evidence="2">Uncharacterized protein</fullName>
    </submittedName>
</protein>
<organism evidence="2 3">
    <name type="scientific">Fusarium mexicanum</name>
    <dbReference type="NCBI Taxonomy" id="751941"/>
    <lineage>
        <taxon>Eukaryota</taxon>
        <taxon>Fungi</taxon>
        <taxon>Dikarya</taxon>
        <taxon>Ascomycota</taxon>
        <taxon>Pezizomycotina</taxon>
        <taxon>Sordariomycetes</taxon>
        <taxon>Hypocreomycetidae</taxon>
        <taxon>Hypocreales</taxon>
        <taxon>Nectriaceae</taxon>
        <taxon>Fusarium</taxon>
        <taxon>Fusarium fujikuroi species complex</taxon>
    </lineage>
</organism>
<evidence type="ECO:0000313" key="3">
    <source>
        <dbReference type="Proteomes" id="UP000522262"/>
    </source>
</evidence>
<dbReference type="Proteomes" id="UP000522262">
    <property type="component" value="Unassembled WGS sequence"/>
</dbReference>
<dbReference type="AlphaFoldDB" id="A0A8H5JKA9"/>
<name>A0A8H5JKA9_9HYPO</name>
<gene>
    <name evidence="2" type="ORF">FMEXI_1462</name>
</gene>
<dbReference type="EMBL" id="JAAOAM010000034">
    <property type="protein sequence ID" value="KAF5555560.1"/>
    <property type="molecule type" value="Genomic_DNA"/>
</dbReference>
<comment type="caution">
    <text evidence="2">The sequence shown here is derived from an EMBL/GenBank/DDBJ whole genome shotgun (WGS) entry which is preliminary data.</text>
</comment>
<feature type="compositionally biased region" description="Basic and acidic residues" evidence="1">
    <location>
        <begin position="1"/>
        <end position="16"/>
    </location>
</feature>
<keyword evidence="3" id="KW-1185">Reference proteome</keyword>
<proteinExistence type="predicted"/>
<feature type="region of interest" description="Disordered" evidence="1">
    <location>
        <begin position="1"/>
        <end position="25"/>
    </location>
</feature>
<feature type="compositionally biased region" description="Acidic residues" evidence="1">
    <location>
        <begin position="589"/>
        <end position="602"/>
    </location>
</feature>
<feature type="region of interest" description="Disordered" evidence="1">
    <location>
        <begin position="578"/>
        <end position="659"/>
    </location>
</feature>
<evidence type="ECO:0000256" key="1">
    <source>
        <dbReference type="SAM" id="MobiDB-lite"/>
    </source>
</evidence>
<reference evidence="2 3" key="1">
    <citation type="submission" date="2020-05" db="EMBL/GenBank/DDBJ databases">
        <title>Identification and distribution of gene clusters putatively required for synthesis of sphingolipid metabolism inhibitors in phylogenetically diverse species of the filamentous fungus Fusarium.</title>
        <authorList>
            <person name="Kim H.-S."/>
            <person name="Busman M."/>
            <person name="Brown D.W."/>
            <person name="Divon H."/>
            <person name="Uhlig S."/>
            <person name="Proctor R.H."/>
        </authorList>
    </citation>
    <scope>NUCLEOTIDE SEQUENCE [LARGE SCALE GENOMIC DNA]</scope>
    <source>
        <strain evidence="2 3">NRRL 53147</strain>
    </source>
</reference>
<accession>A0A8H5JKA9</accession>
<feature type="compositionally biased region" description="Basic and acidic residues" evidence="1">
    <location>
        <begin position="616"/>
        <end position="659"/>
    </location>
</feature>